<proteinExistence type="predicted"/>
<dbReference type="AlphaFoldDB" id="A0A165DJ19"/>
<keyword evidence="2" id="KW-1185">Reference proteome</keyword>
<sequence>MLPRARFSQPRNTCQALLGRWGSDRVWWTENVVIQASISSVVHIWLLSVRAASKHAISPAETAIIWPYCPIEMLVLPQYTVAPYERIHWRYDLLLPDVHLIASFGKPLEVTASLTKTTSYTSQKYPACPLASDRTDRADFRVLSSISGVAQKSADRVAKHIMSTRVIIEVEEILRYGPRVGYAAGEADDG</sequence>
<gene>
    <name evidence="1" type="ORF">LAESUDRAFT_715275</name>
</gene>
<dbReference type="GeneID" id="63824161"/>
<accession>A0A165DJ19</accession>
<dbReference type="Proteomes" id="UP000076871">
    <property type="component" value="Unassembled WGS sequence"/>
</dbReference>
<dbReference type="RefSeq" id="XP_040762731.1">
    <property type="nucleotide sequence ID" value="XM_040907132.1"/>
</dbReference>
<evidence type="ECO:0000313" key="1">
    <source>
        <dbReference type="EMBL" id="KZT04991.1"/>
    </source>
</evidence>
<evidence type="ECO:0000313" key="2">
    <source>
        <dbReference type="Proteomes" id="UP000076871"/>
    </source>
</evidence>
<reference evidence="1 2" key="1">
    <citation type="journal article" date="2016" name="Mol. Biol. Evol.">
        <title>Comparative Genomics of Early-Diverging Mushroom-Forming Fungi Provides Insights into the Origins of Lignocellulose Decay Capabilities.</title>
        <authorList>
            <person name="Nagy L.G."/>
            <person name="Riley R."/>
            <person name="Tritt A."/>
            <person name="Adam C."/>
            <person name="Daum C."/>
            <person name="Floudas D."/>
            <person name="Sun H."/>
            <person name="Yadav J.S."/>
            <person name="Pangilinan J."/>
            <person name="Larsson K.H."/>
            <person name="Matsuura K."/>
            <person name="Barry K."/>
            <person name="Labutti K."/>
            <person name="Kuo R."/>
            <person name="Ohm R.A."/>
            <person name="Bhattacharya S.S."/>
            <person name="Shirouzu T."/>
            <person name="Yoshinaga Y."/>
            <person name="Martin F.M."/>
            <person name="Grigoriev I.V."/>
            <person name="Hibbett D.S."/>
        </authorList>
    </citation>
    <scope>NUCLEOTIDE SEQUENCE [LARGE SCALE GENOMIC DNA]</scope>
    <source>
        <strain evidence="1 2">93-53</strain>
    </source>
</reference>
<organism evidence="1 2">
    <name type="scientific">Laetiporus sulphureus 93-53</name>
    <dbReference type="NCBI Taxonomy" id="1314785"/>
    <lineage>
        <taxon>Eukaryota</taxon>
        <taxon>Fungi</taxon>
        <taxon>Dikarya</taxon>
        <taxon>Basidiomycota</taxon>
        <taxon>Agaricomycotina</taxon>
        <taxon>Agaricomycetes</taxon>
        <taxon>Polyporales</taxon>
        <taxon>Laetiporus</taxon>
    </lineage>
</organism>
<protein>
    <submittedName>
        <fullName evidence="1">Uncharacterized protein</fullName>
    </submittedName>
</protein>
<dbReference type="EMBL" id="KV427633">
    <property type="protein sequence ID" value="KZT04991.1"/>
    <property type="molecule type" value="Genomic_DNA"/>
</dbReference>
<name>A0A165DJ19_9APHY</name>
<dbReference type="InParanoid" id="A0A165DJ19"/>